<reference evidence="1" key="1">
    <citation type="journal article" date="2021" name="IMA Fungus">
        <title>Genomic characterization of three marine fungi, including Emericellopsis atlantica sp. nov. with signatures of a generalist lifestyle and marine biomass degradation.</title>
        <authorList>
            <person name="Hagestad O.C."/>
            <person name="Hou L."/>
            <person name="Andersen J.H."/>
            <person name="Hansen E.H."/>
            <person name="Altermark B."/>
            <person name="Li C."/>
            <person name="Kuhnert E."/>
            <person name="Cox R.J."/>
            <person name="Crous P.W."/>
            <person name="Spatafora J.W."/>
            <person name="Lail K."/>
            <person name="Amirebrahimi M."/>
            <person name="Lipzen A."/>
            <person name="Pangilinan J."/>
            <person name="Andreopoulos W."/>
            <person name="Hayes R.D."/>
            <person name="Ng V."/>
            <person name="Grigoriev I.V."/>
            <person name="Jackson S.A."/>
            <person name="Sutton T.D.S."/>
            <person name="Dobson A.D.W."/>
            <person name="Rama T."/>
        </authorList>
    </citation>
    <scope>NUCLEOTIDE SEQUENCE</scope>
    <source>
        <strain evidence="1">TRa3180A</strain>
    </source>
</reference>
<feature type="non-terminal residue" evidence="1">
    <location>
        <position position="1"/>
    </location>
</feature>
<keyword evidence="2" id="KW-1185">Reference proteome</keyword>
<sequence>PFIRPPFPSLVMDRCPINGLCAQSFLRTCFRIGEMYQAGSKCAAQKLDAIIELFARVNFSSREPGTSKQHFQFMDLWHDRAPYPNGILSSYRTSGLAESESRIFLSRDDKKMARVLGRLKRDIKNASWVLHIINIRPTDWEEIRWTKRIITG</sequence>
<dbReference type="Proteomes" id="UP000887226">
    <property type="component" value="Unassembled WGS sequence"/>
</dbReference>
<name>A0A9P8CGV5_9HELO</name>
<comment type="caution">
    <text evidence="1">The sequence shown here is derived from an EMBL/GenBank/DDBJ whole genome shotgun (WGS) entry which is preliminary data.</text>
</comment>
<dbReference type="AlphaFoldDB" id="A0A9P8CGV5"/>
<protein>
    <submittedName>
        <fullName evidence="1">Uncharacterized protein</fullName>
    </submittedName>
</protein>
<proteinExistence type="predicted"/>
<dbReference type="EMBL" id="MU253797">
    <property type="protein sequence ID" value="KAG9246629.1"/>
    <property type="molecule type" value="Genomic_DNA"/>
</dbReference>
<evidence type="ECO:0000313" key="2">
    <source>
        <dbReference type="Proteomes" id="UP000887226"/>
    </source>
</evidence>
<gene>
    <name evidence="1" type="ORF">BJ878DRAFT_387015</name>
</gene>
<accession>A0A9P8CGV5</accession>
<evidence type="ECO:0000313" key="1">
    <source>
        <dbReference type="EMBL" id="KAG9246629.1"/>
    </source>
</evidence>
<feature type="non-terminal residue" evidence="1">
    <location>
        <position position="152"/>
    </location>
</feature>
<organism evidence="1 2">
    <name type="scientific">Calycina marina</name>
    <dbReference type="NCBI Taxonomy" id="1763456"/>
    <lineage>
        <taxon>Eukaryota</taxon>
        <taxon>Fungi</taxon>
        <taxon>Dikarya</taxon>
        <taxon>Ascomycota</taxon>
        <taxon>Pezizomycotina</taxon>
        <taxon>Leotiomycetes</taxon>
        <taxon>Helotiales</taxon>
        <taxon>Pezizellaceae</taxon>
        <taxon>Calycina</taxon>
    </lineage>
</organism>
<dbReference type="OrthoDB" id="5397183at2759"/>